<dbReference type="Proteomes" id="UP000629596">
    <property type="component" value="Unassembled WGS sequence"/>
</dbReference>
<evidence type="ECO:0000313" key="5">
    <source>
        <dbReference type="Proteomes" id="UP000256321"/>
    </source>
</evidence>
<evidence type="ECO:0000259" key="2">
    <source>
        <dbReference type="Pfam" id="PF13568"/>
    </source>
</evidence>
<reference evidence="4 5" key="1">
    <citation type="submission" date="2018-07" db="EMBL/GenBank/DDBJ databases">
        <title>Parabacteroides acidifaciens nov. sp., isolated from human feces.</title>
        <authorList>
            <person name="Wang Y.J."/>
        </authorList>
    </citation>
    <scope>NUCLEOTIDE SEQUENCE [LARGE SCALE GENOMIC DNA]</scope>
    <source>
        <strain evidence="4 5">426-9</strain>
    </source>
</reference>
<feature type="chain" id="PRO_5017752742" evidence="1">
    <location>
        <begin position="20"/>
        <end position="242"/>
    </location>
</feature>
<evidence type="ECO:0000313" key="3">
    <source>
        <dbReference type="EMBL" id="MBC8601246.1"/>
    </source>
</evidence>
<proteinExistence type="predicted"/>
<dbReference type="Pfam" id="PF13568">
    <property type="entry name" value="OMP_b-brl_2"/>
    <property type="match status" value="1"/>
</dbReference>
<evidence type="ECO:0000256" key="1">
    <source>
        <dbReference type="SAM" id="SignalP"/>
    </source>
</evidence>
<dbReference type="AlphaFoldDB" id="A0A3D8HGU0"/>
<dbReference type="RefSeq" id="WP_115498732.1">
    <property type="nucleotide sequence ID" value="NZ_JACRTI010000009.1"/>
</dbReference>
<evidence type="ECO:0000313" key="6">
    <source>
        <dbReference type="Proteomes" id="UP000629596"/>
    </source>
</evidence>
<comment type="caution">
    <text evidence="4">The sequence shown here is derived from an EMBL/GenBank/DDBJ whole genome shotgun (WGS) entry which is preliminary data.</text>
</comment>
<dbReference type="Proteomes" id="UP000256321">
    <property type="component" value="Unassembled WGS sequence"/>
</dbReference>
<feature type="domain" description="Outer membrane protein beta-barrel" evidence="2">
    <location>
        <begin position="19"/>
        <end position="207"/>
    </location>
</feature>
<keyword evidence="6" id="KW-1185">Reference proteome</keyword>
<dbReference type="EMBL" id="JACRTI010000009">
    <property type="protein sequence ID" value="MBC8601246.1"/>
    <property type="molecule type" value="Genomic_DNA"/>
</dbReference>
<accession>A0A3D8HGU0</accession>
<feature type="signal peptide" evidence="1">
    <location>
        <begin position="1"/>
        <end position="19"/>
    </location>
</feature>
<sequence length="242" mass="27519">MKKIYLLLLILPLCFPVNAQKFISIKDKTFNWGGKVGMNAALPIVNSLTIDDVEMEDIRLQYKVGYQASVFARVNIDRFYIQPSLTWQYSEGDIRFNIPQEDNFPLDGPLAPNPVSKNRITYKAATLELPVMVGYYLVKEGPYALSMMFGPNIKYNYKNRYSTSLTDMPREFVDNSTPFGISLAAGLGVSIWRLFFDFSYEFGLNEVASDFHEINNNASNKEGALSIDKRTNIMSFSLGFLF</sequence>
<protein>
    <submittedName>
        <fullName evidence="4">PorT family protein</fullName>
    </submittedName>
</protein>
<keyword evidence="1" id="KW-0732">Signal</keyword>
<reference evidence="3 6" key="2">
    <citation type="submission" date="2020-08" db="EMBL/GenBank/DDBJ databases">
        <title>Genome public.</title>
        <authorList>
            <person name="Liu C."/>
            <person name="Sun Q."/>
        </authorList>
    </citation>
    <scope>NUCLEOTIDE SEQUENCE [LARGE SCALE GENOMIC DNA]</scope>
    <source>
        <strain evidence="3 6">426_9</strain>
    </source>
</reference>
<gene>
    <name evidence="4" type="ORF">DWU89_05995</name>
    <name evidence="3" type="ORF">H8784_05860</name>
</gene>
<dbReference type="InterPro" id="IPR025665">
    <property type="entry name" value="Beta-barrel_OMP_2"/>
</dbReference>
<name>A0A3D8HGU0_9BACT</name>
<evidence type="ECO:0000313" key="4">
    <source>
        <dbReference type="EMBL" id="RDU50113.1"/>
    </source>
</evidence>
<dbReference type="EMBL" id="QREV01000009">
    <property type="protein sequence ID" value="RDU50113.1"/>
    <property type="molecule type" value="Genomic_DNA"/>
</dbReference>
<organism evidence="4 5">
    <name type="scientific">Parabacteroides acidifaciens</name>
    <dbReference type="NCBI Taxonomy" id="2290935"/>
    <lineage>
        <taxon>Bacteria</taxon>
        <taxon>Pseudomonadati</taxon>
        <taxon>Bacteroidota</taxon>
        <taxon>Bacteroidia</taxon>
        <taxon>Bacteroidales</taxon>
        <taxon>Tannerellaceae</taxon>
        <taxon>Parabacteroides</taxon>
    </lineage>
</organism>